<feature type="compositionally biased region" description="Polar residues" evidence="1">
    <location>
        <begin position="1"/>
        <end position="11"/>
    </location>
</feature>
<protein>
    <submittedName>
        <fullName evidence="2">Uncharacterized protein</fullName>
    </submittedName>
</protein>
<reference evidence="2 3" key="1">
    <citation type="submission" date="2021-06" db="EMBL/GenBank/DDBJ databases">
        <title>Caerostris extrusa draft genome.</title>
        <authorList>
            <person name="Kono N."/>
            <person name="Arakawa K."/>
        </authorList>
    </citation>
    <scope>NUCLEOTIDE SEQUENCE [LARGE SCALE GENOMIC DNA]</scope>
</reference>
<organism evidence="2 3">
    <name type="scientific">Caerostris extrusa</name>
    <name type="common">Bark spider</name>
    <name type="synonym">Caerostris bankana</name>
    <dbReference type="NCBI Taxonomy" id="172846"/>
    <lineage>
        <taxon>Eukaryota</taxon>
        <taxon>Metazoa</taxon>
        <taxon>Ecdysozoa</taxon>
        <taxon>Arthropoda</taxon>
        <taxon>Chelicerata</taxon>
        <taxon>Arachnida</taxon>
        <taxon>Araneae</taxon>
        <taxon>Araneomorphae</taxon>
        <taxon>Entelegynae</taxon>
        <taxon>Araneoidea</taxon>
        <taxon>Araneidae</taxon>
        <taxon>Caerostris</taxon>
    </lineage>
</organism>
<dbReference type="AlphaFoldDB" id="A0AAV4Y9C1"/>
<name>A0AAV4Y9C1_CAEEX</name>
<evidence type="ECO:0000313" key="2">
    <source>
        <dbReference type="EMBL" id="GIZ02541.1"/>
    </source>
</evidence>
<proteinExistence type="predicted"/>
<sequence>MYMPMVSTTATGDRRGRDLEETNSTEFFTPLLESLVSLGNKTFEDVTEDKYDETKARFLKQAFQMVSSFVNEKWMSLYNRLSKRKNPCGPNNCTSPNPHQ</sequence>
<feature type="region of interest" description="Disordered" evidence="1">
    <location>
        <begin position="1"/>
        <end position="23"/>
    </location>
</feature>
<gene>
    <name evidence="2" type="primary">AVEN_69782_1</name>
    <name evidence="2" type="ORF">CEXT_574851</name>
</gene>
<keyword evidence="3" id="KW-1185">Reference proteome</keyword>
<evidence type="ECO:0000256" key="1">
    <source>
        <dbReference type="SAM" id="MobiDB-lite"/>
    </source>
</evidence>
<dbReference type="EMBL" id="BPLR01018824">
    <property type="protein sequence ID" value="GIZ02541.1"/>
    <property type="molecule type" value="Genomic_DNA"/>
</dbReference>
<evidence type="ECO:0000313" key="3">
    <source>
        <dbReference type="Proteomes" id="UP001054945"/>
    </source>
</evidence>
<dbReference type="Proteomes" id="UP001054945">
    <property type="component" value="Unassembled WGS sequence"/>
</dbReference>
<comment type="caution">
    <text evidence="2">The sequence shown here is derived from an EMBL/GenBank/DDBJ whole genome shotgun (WGS) entry which is preliminary data.</text>
</comment>
<accession>A0AAV4Y9C1</accession>